<comment type="caution">
    <text evidence="8">The sequence shown here is derived from an EMBL/GenBank/DDBJ whole genome shotgun (WGS) entry which is preliminary data.</text>
</comment>
<dbReference type="Gene3D" id="3.40.1010.10">
    <property type="entry name" value="Cobalt-precorrin-4 Transmethylase, Domain 1"/>
    <property type="match status" value="1"/>
</dbReference>
<keyword evidence="5 6" id="KW-0949">S-adenosyl-L-methionine</keyword>
<dbReference type="OrthoDB" id="9809084at2"/>
<proteinExistence type="inferred from homology"/>
<sequence>MKGKIFLVATPIGNLEDISIRAINTLKEVDIIAAEDTRQTLKLLNHFEIKKPLISYHEHNKKESGDKLIKRALDGESIAIVTDAGTPGISDPGEDIVRLAVENNIDVFLIPGPAALIYALVVSGISTSRFIFEGFMPRENKERRIKLQELKNEERTIIFYEAPHRLIKTLNDMYEQLGNRKIAICRELTKKHEEILRCTLSEAIEIYSDKEPKGEYVIVIEGKNKSEIEREKQEELDKIPIEEHIQMYINEGLSKKDAIKMVAKDRNLSKSEVYKFSLEI</sequence>
<keyword evidence="1 6" id="KW-0963">Cytoplasm</keyword>
<dbReference type="InterPro" id="IPR035996">
    <property type="entry name" value="4pyrrol_Methylase_sf"/>
</dbReference>
<dbReference type="SUPFAM" id="SSF53790">
    <property type="entry name" value="Tetrapyrrole methylase"/>
    <property type="match status" value="1"/>
</dbReference>
<dbReference type="InterPro" id="IPR014777">
    <property type="entry name" value="4pyrrole_Mease_sub1"/>
</dbReference>
<evidence type="ECO:0000256" key="1">
    <source>
        <dbReference type="ARBA" id="ARBA00022490"/>
    </source>
</evidence>
<comment type="subcellular location">
    <subcellularLocation>
        <location evidence="6">Cytoplasm</location>
    </subcellularLocation>
</comment>
<dbReference type="NCBIfam" id="TIGR00096">
    <property type="entry name" value="16S rRNA (cytidine(1402)-2'-O)-methyltransferase"/>
    <property type="match status" value="1"/>
</dbReference>
<dbReference type="GO" id="GO:0005737">
    <property type="term" value="C:cytoplasm"/>
    <property type="evidence" value="ECO:0007669"/>
    <property type="project" value="UniProtKB-SubCell"/>
</dbReference>
<dbReference type="Gene3D" id="3.30.950.10">
    <property type="entry name" value="Methyltransferase, Cobalt-precorrin-4 Transmethylase, Domain 2"/>
    <property type="match status" value="1"/>
</dbReference>
<evidence type="ECO:0000256" key="3">
    <source>
        <dbReference type="ARBA" id="ARBA00022603"/>
    </source>
</evidence>
<gene>
    <name evidence="6" type="primary">rsmI</name>
    <name evidence="8" type="ORF">Q428_00065</name>
</gene>
<dbReference type="RefSeq" id="WP_035377028.1">
    <property type="nucleotide sequence ID" value="NZ_AZQP01000001.1"/>
</dbReference>
<evidence type="ECO:0000313" key="8">
    <source>
        <dbReference type="EMBL" id="EYE89751.1"/>
    </source>
</evidence>
<comment type="function">
    <text evidence="6">Catalyzes the 2'-O-methylation of the ribose of cytidine 1402 (C1402) in 16S rRNA.</text>
</comment>
<dbReference type="FunFam" id="3.30.950.10:FF:000002">
    <property type="entry name" value="Ribosomal RNA small subunit methyltransferase I"/>
    <property type="match status" value="1"/>
</dbReference>
<dbReference type="CDD" id="cd11648">
    <property type="entry name" value="RsmI"/>
    <property type="match status" value="1"/>
</dbReference>
<dbReference type="InterPro" id="IPR000878">
    <property type="entry name" value="4pyrrol_Mease"/>
</dbReference>
<comment type="catalytic activity">
    <reaction evidence="6">
        <text>cytidine(1402) in 16S rRNA + S-adenosyl-L-methionine = 2'-O-methylcytidine(1402) in 16S rRNA + S-adenosyl-L-homocysteine + H(+)</text>
        <dbReference type="Rhea" id="RHEA:42924"/>
        <dbReference type="Rhea" id="RHEA-COMP:10285"/>
        <dbReference type="Rhea" id="RHEA-COMP:10286"/>
        <dbReference type="ChEBI" id="CHEBI:15378"/>
        <dbReference type="ChEBI" id="CHEBI:57856"/>
        <dbReference type="ChEBI" id="CHEBI:59789"/>
        <dbReference type="ChEBI" id="CHEBI:74495"/>
        <dbReference type="ChEBI" id="CHEBI:82748"/>
        <dbReference type="EC" id="2.1.1.198"/>
    </reaction>
</comment>
<evidence type="ECO:0000259" key="7">
    <source>
        <dbReference type="Pfam" id="PF00590"/>
    </source>
</evidence>
<dbReference type="AlphaFoldDB" id="A0A017RYS8"/>
<dbReference type="InterPro" id="IPR014776">
    <property type="entry name" value="4pyrrole_Mease_sub2"/>
</dbReference>
<keyword evidence="4 6" id="KW-0808">Transferase</keyword>
<dbReference type="EMBL" id="AZQP01000001">
    <property type="protein sequence ID" value="EYE89751.1"/>
    <property type="molecule type" value="Genomic_DNA"/>
</dbReference>
<dbReference type="PANTHER" id="PTHR46111:SF1">
    <property type="entry name" value="RIBOSOMAL RNA SMALL SUBUNIT METHYLTRANSFERASE I"/>
    <property type="match status" value="1"/>
</dbReference>
<accession>A0A017RYS8</accession>
<dbReference type="PIRSF" id="PIRSF005917">
    <property type="entry name" value="MTase_YraL"/>
    <property type="match status" value="1"/>
</dbReference>
<reference evidence="8 9" key="1">
    <citation type="journal article" date="2014" name="Genome Announc.">
        <title>Draft Genome Sequence of Fervidicella metallireducens Strain AeBT, an Iron-Reducing Thermoanaerobe from the Great Artesian Basin.</title>
        <authorList>
            <person name="Patel B.K."/>
        </authorList>
    </citation>
    <scope>NUCLEOTIDE SEQUENCE [LARGE SCALE GENOMIC DNA]</scope>
    <source>
        <strain evidence="8 9">AeB</strain>
    </source>
</reference>
<feature type="domain" description="Tetrapyrrole methylase" evidence="7">
    <location>
        <begin position="4"/>
        <end position="203"/>
    </location>
</feature>
<keyword evidence="3 6" id="KW-0489">Methyltransferase</keyword>
<dbReference type="FunFam" id="3.40.1010.10:FF:000007">
    <property type="entry name" value="Ribosomal RNA small subunit methyltransferase I"/>
    <property type="match status" value="1"/>
</dbReference>
<name>A0A017RYS8_9CLOT</name>
<keyword evidence="2 6" id="KW-0698">rRNA processing</keyword>
<evidence type="ECO:0000256" key="2">
    <source>
        <dbReference type="ARBA" id="ARBA00022552"/>
    </source>
</evidence>
<evidence type="ECO:0000256" key="6">
    <source>
        <dbReference type="HAMAP-Rule" id="MF_01877"/>
    </source>
</evidence>
<dbReference type="Pfam" id="PF00590">
    <property type="entry name" value="TP_methylase"/>
    <property type="match status" value="1"/>
</dbReference>
<comment type="similarity">
    <text evidence="6">Belongs to the methyltransferase superfamily. RsmI family.</text>
</comment>
<dbReference type="EC" id="2.1.1.198" evidence="6"/>
<evidence type="ECO:0000256" key="5">
    <source>
        <dbReference type="ARBA" id="ARBA00022691"/>
    </source>
</evidence>
<protein>
    <recommendedName>
        <fullName evidence="6">Ribosomal RNA small subunit methyltransferase I</fullName>
        <ecNumber evidence="6">2.1.1.198</ecNumber>
    </recommendedName>
    <alternativeName>
        <fullName evidence="6">16S rRNA 2'-O-ribose C1402 methyltransferase</fullName>
    </alternativeName>
    <alternativeName>
        <fullName evidence="6">rRNA (cytidine-2'-O-)-methyltransferase RsmI</fullName>
    </alternativeName>
</protein>
<dbReference type="PANTHER" id="PTHR46111">
    <property type="entry name" value="RIBOSOMAL RNA SMALL SUBUNIT METHYLTRANSFERASE I"/>
    <property type="match status" value="1"/>
</dbReference>
<dbReference type="Proteomes" id="UP000019681">
    <property type="component" value="Unassembled WGS sequence"/>
</dbReference>
<evidence type="ECO:0000256" key="4">
    <source>
        <dbReference type="ARBA" id="ARBA00022679"/>
    </source>
</evidence>
<dbReference type="InterPro" id="IPR008189">
    <property type="entry name" value="rRNA_ssu_MeTfrase_I"/>
</dbReference>
<evidence type="ECO:0000313" key="9">
    <source>
        <dbReference type="Proteomes" id="UP000019681"/>
    </source>
</evidence>
<dbReference type="GO" id="GO:0070677">
    <property type="term" value="F:rRNA (cytosine-2'-O-)-methyltransferase activity"/>
    <property type="evidence" value="ECO:0007669"/>
    <property type="project" value="UniProtKB-UniRule"/>
</dbReference>
<dbReference type="STRING" id="1403537.Q428_00065"/>
<organism evidence="8 9">
    <name type="scientific">Fervidicella metallireducens AeB</name>
    <dbReference type="NCBI Taxonomy" id="1403537"/>
    <lineage>
        <taxon>Bacteria</taxon>
        <taxon>Bacillati</taxon>
        <taxon>Bacillota</taxon>
        <taxon>Clostridia</taxon>
        <taxon>Eubacteriales</taxon>
        <taxon>Clostridiaceae</taxon>
        <taxon>Fervidicella</taxon>
    </lineage>
</organism>
<dbReference type="HAMAP" id="MF_01877">
    <property type="entry name" value="16SrRNA_methyltr_I"/>
    <property type="match status" value="1"/>
</dbReference>
<keyword evidence="9" id="KW-1185">Reference proteome</keyword>